<dbReference type="Pfam" id="PF00534">
    <property type="entry name" value="Glycos_transf_1"/>
    <property type="match status" value="1"/>
</dbReference>
<reference evidence="5 6" key="1">
    <citation type="submission" date="2017-02" db="EMBL/GenBank/DDBJ databases">
        <title>The new phylogeny of genus Mycobacterium.</title>
        <authorList>
            <person name="Tortoli E."/>
            <person name="Trovato A."/>
            <person name="Cirillo D.M."/>
        </authorList>
    </citation>
    <scope>NUCLEOTIDE SEQUENCE [LARGE SCALE GENOMIC DNA]</scope>
    <source>
        <strain evidence="5 6">DSM 44471</strain>
    </source>
</reference>
<proteinExistence type="predicted"/>
<dbReference type="PANTHER" id="PTHR46401:SF2">
    <property type="entry name" value="GLYCOSYLTRANSFERASE WBBK-RELATED"/>
    <property type="match status" value="1"/>
</dbReference>
<dbReference type="AlphaFoldDB" id="A0A1X0DQK2"/>
<dbReference type="CDD" id="cd03801">
    <property type="entry name" value="GT4_PimA-like"/>
    <property type="match status" value="1"/>
</dbReference>
<dbReference type="GO" id="GO:0009103">
    <property type="term" value="P:lipopolysaccharide biosynthetic process"/>
    <property type="evidence" value="ECO:0007669"/>
    <property type="project" value="TreeGrafter"/>
</dbReference>
<dbReference type="Pfam" id="PF13692">
    <property type="entry name" value="Glyco_trans_1_4"/>
    <property type="match status" value="1"/>
</dbReference>
<organism evidence="5 6">
    <name type="scientific">Mycobacterium heidelbergense</name>
    <dbReference type="NCBI Taxonomy" id="53376"/>
    <lineage>
        <taxon>Bacteria</taxon>
        <taxon>Bacillati</taxon>
        <taxon>Actinomycetota</taxon>
        <taxon>Actinomycetes</taxon>
        <taxon>Mycobacteriales</taxon>
        <taxon>Mycobacteriaceae</taxon>
        <taxon>Mycobacterium</taxon>
        <taxon>Mycobacterium simiae complex</taxon>
    </lineage>
</organism>
<protein>
    <recommendedName>
        <fullName evidence="7">Glycosyl transferase family 1</fullName>
    </recommendedName>
</protein>
<feature type="domain" description="Glycosyltransferase subfamily 4-like N-terminal" evidence="4">
    <location>
        <begin position="345"/>
        <end position="497"/>
    </location>
</feature>
<feature type="domain" description="Glycosyl transferase family 1" evidence="3">
    <location>
        <begin position="154"/>
        <end position="303"/>
    </location>
</feature>
<keyword evidence="2" id="KW-0808">Transferase</keyword>
<evidence type="ECO:0000313" key="5">
    <source>
        <dbReference type="EMBL" id="ORA74635.1"/>
    </source>
</evidence>
<dbReference type="Pfam" id="PF13579">
    <property type="entry name" value="Glyco_trans_4_4"/>
    <property type="match status" value="1"/>
</dbReference>
<dbReference type="STRING" id="53376.BST25_08655"/>
<dbReference type="InterPro" id="IPR001296">
    <property type="entry name" value="Glyco_trans_1"/>
</dbReference>
<keyword evidence="1" id="KW-0328">Glycosyltransferase</keyword>
<evidence type="ECO:0000313" key="6">
    <source>
        <dbReference type="Proteomes" id="UP000192566"/>
    </source>
</evidence>
<evidence type="ECO:0000259" key="4">
    <source>
        <dbReference type="Pfam" id="PF13579"/>
    </source>
</evidence>
<gene>
    <name evidence="5" type="ORF">BST25_08655</name>
</gene>
<dbReference type="Gene3D" id="3.40.50.2000">
    <property type="entry name" value="Glycogen Phosphorylase B"/>
    <property type="match status" value="4"/>
</dbReference>
<dbReference type="Proteomes" id="UP000192566">
    <property type="component" value="Unassembled WGS sequence"/>
</dbReference>
<evidence type="ECO:0000259" key="3">
    <source>
        <dbReference type="Pfam" id="PF00534"/>
    </source>
</evidence>
<dbReference type="InterPro" id="IPR028098">
    <property type="entry name" value="Glyco_trans_4-like_N"/>
</dbReference>
<name>A0A1X0DQK2_MYCHE</name>
<evidence type="ECO:0008006" key="7">
    <source>
        <dbReference type="Google" id="ProtNLM"/>
    </source>
</evidence>
<accession>A0A1X0DQK2</accession>
<dbReference type="GO" id="GO:0016757">
    <property type="term" value="F:glycosyltransferase activity"/>
    <property type="evidence" value="ECO:0007669"/>
    <property type="project" value="UniProtKB-KW"/>
</dbReference>
<dbReference type="CDD" id="cd03809">
    <property type="entry name" value="GT4_MtfB-like"/>
    <property type="match status" value="1"/>
</dbReference>
<keyword evidence="6" id="KW-1185">Reference proteome</keyword>
<comment type="caution">
    <text evidence="5">The sequence shown here is derived from an EMBL/GenBank/DDBJ whole genome shotgun (WGS) entry which is preliminary data.</text>
</comment>
<dbReference type="EMBL" id="MVHR01000009">
    <property type="protein sequence ID" value="ORA74635.1"/>
    <property type="molecule type" value="Genomic_DNA"/>
</dbReference>
<sequence>MRSLSSTPAASQVTLFLPKDAIEPPWASRFALVRSRFRGIFFEQVVLPWLTRGEHLYSLCGPAPVVKRNQTLVMHDATTFRFPSAFRLVFVLWQRLMYTVLSRTAKRVLTVSSFSRAELASVLGVPQDRFEVAPCGADHIEPQLLTDSAEALPFERGSYALIVGNLAPHKNVSAAVAALADSEVPVAVVGGAGHVQHVLRGVQLEGRDNVRLLGRVDDEQLQQLYAAAAVLVAPSRYEGFCIPIIEAGRLGCPAVFATGSAMTEVAGEGGLAFDPDDVVQCVKLVKRLISEPALRERLGTQARANTDRFSWARTAQKIFAPEDVVDSDATPAPVRVLHVTDYLATGIRTAIIGYANAIRGQGVESWLLAQDQGKGYFEEVDECSPFVTTRIAPHGLLNLWRAIGSSVAEFRPDIVHLHSSRAGAAGRLRFGLKDKPVLVYTPHCFSFEMRDVHGLRRRLYWVAERVLARRTDAFVCVSPHEAGLARGLRSRADVVVMLNMFGSSFAAQHDSAMPLPVVEAAPARIRIVNVGRATPQKDPEMFAQIVAALRVDRCVEATWVGDGPEPGRCTLQTADITVTGWLAAREVPAALEGQTVYLHTSRWEGGPIALREAMEAGLPVVVRRNPAYEGYLPEEWQFDEVDEAARMIRLLAEEPARSQRVNEQFEVLAEQRKSGPDIVLATAYRRLLARSGRPPRHHDCLHVNTTATGYGGLNVEDARWTHRSFPS</sequence>
<dbReference type="SUPFAM" id="SSF53756">
    <property type="entry name" value="UDP-Glycosyltransferase/glycogen phosphorylase"/>
    <property type="match status" value="2"/>
</dbReference>
<dbReference type="PANTHER" id="PTHR46401">
    <property type="entry name" value="GLYCOSYLTRANSFERASE WBBK-RELATED"/>
    <property type="match status" value="1"/>
</dbReference>
<evidence type="ECO:0000256" key="1">
    <source>
        <dbReference type="ARBA" id="ARBA00022676"/>
    </source>
</evidence>
<evidence type="ECO:0000256" key="2">
    <source>
        <dbReference type="ARBA" id="ARBA00022679"/>
    </source>
</evidence>